<keyword evidence="5" id="KW-0479">Metal-binding</keyword>
<dbReference type="Pfam" id="PF13688">
    <property type="entry name" value="Reprolysin_5"/>
    <property type="match status" value="1"/>
</dbReference>
<dbReference type="Gene3D" id="3.40.390.10">
    <property type="entry name" value="Collagenase (Catalytic Domain)"/>
    <property type="match status" value="1"/>
</dbReference>
<feature type="active site" evidence="5">
    <location>
        <position position="337"/>
    </location>
</feature>
<dbReference type="GO" id="GO:0004222">
    <property type="term" value="F:metalloendopeptidase activity"/>
    <property type="evidence" value="ECO:0007669"/>
    <property type="project" value="InterPro"/>
</dbReference>
<comment type="caution">
    <text evidence="5">Lacks conserved residue(s) required for the propagation of feature annotation.</text>
</comment>
<evidence type="ECO:0000256" key="4">
    <source>
        <dbReference type="ARBA" id="ARBA00023049"/>
    </source>
</evidence>
<evidence type="ECO:0000256" key="2">
    <source>
        <dbReference type="ARBA" id="ARBA00022801"/>
    </source>
</evidence>
<sequence length="498" mass="54904">MIRSTMATSLLRLTRTSALFVYAVITLGTTANRSFAAHLRDTVVYPRIIDARNDGNVKVLHVRSDLIFNLEPASVLGDTITVMTDNSNRKEVDTDYLKKRLYQDVENSASLYLEDTDAGILTEGVLGNELRIEPIRDVSARQDGAIPHRIFEIDGSADYSGDTVELDSTELEPQPERLLTERSSQKMPAAVYVNISVLVDSFLDKGLKKLNRSVLTYVAVFMNGVNLKYAQFDKPRFLLKLRVIQSLSDTLEAKQLNISGSMLNFKAVTNALRTFVARPDFNDSAAVFMMSGRDVASGPDRKAFGVAFVAQLCTQYKFGVGEDIPGTYFGIAVAAHEILHIVGAVHDGAPPRTTYQGDPGAKSCPVRKHLMSPFASTKVVNSLSNCTQKQVRFHLNRRGPSCWKPLHDQDLAPPMLPGSNFSASMFCSLANKEKYTDGKLDDDCRINCTTKKKTSEYFVGLDGMECRSNRTKVCVKGVCMPKNNIPKTPPYGGNVTSA</sequence>
<reference evidence="7" key="1">
    <citation type="submission" date="2018-03" db="EMBL/GenBank/DDBJ databases">
        <title>The relapsing fever spirochete Borrelia turicatae persists in the highly oxidative environment of its soft-bodied tick vector.</title>
        <authorList>
            <person name="Bourret T.J."/>
            <person name="Boyle W.K."/>
            <person name="Valenzuela J.G."/>
            <person name="Oliveira F."/>
            <person name="Lopez J.E."/>
        </authorList>
    </citation>
    <scope>NUCLEOTIDE SEQUENCE</scope>
    <source>
        <strain evidence="7">Kansas strain/isolate</strain>
        <tissue evidence="7">Salivary glands</tissue>
    </source>
</reference>
<dbReference type="InterPro" id="IPR001590">
    <property type="entry name" value="Peptidase_M12B"/>
</dbReference>
<organism evidence="7">
    <name type="scientific">Ornithodoros turicata</name>
    <dbReference type="NCBI Taxonomy" id="34597"/>
    <lineage>
        <taxon>Eukaryota</taxon>
        <taxon>Metazoa</taxon>
        <taxon>Ecdysozoa</taxon>
        <taxon>Arthropoda</taxon>
        <taxon>Chelicerata</taxon>
        <taxon>Arachnida</taxon>
        <taxon>Acari</taxon>
        <taxon>Parasitiformes</taxon>
        <taxon>Ixodida</taxon>
        <taxon>Ixodoidea</taxon>
        <taxon>Argasidae</taxon>
        <taxon>Ornithodorinae</taxon>
        <taxon>Ornithodoros</taxon>
    </lineage>
</organism>
<feature type="binding site" evidence="5">
    <location>
        <position position="336"/>
    </location>
    <ligand>
        <name>Zn(2+)</name>
        <dbReference type="ChEBI" id="CHEBI:29105"/>
        <note>catalytic</note>
    </ligand>
</feature>
<accession>A0A2R5L5L8</accession>
<dbReference type="GO" id="GO:0046872">
    <property type="term" value="F:metal ion binding"/>
    <property type="evidence" value="ECO:0007669"/>
    <property type="project" value="UniProtKB-KW"/>
</dbReference>
<dbReference type="SUPFAM" id="SSF55486">
    <property type="entry name" value="Metalloproteases ('zincins'), catalytic domain"/>
    <property type="match status" value="1"/>
</dbReference>
<keyword evidence="4 7" id="KW-0482">Metalloprotease</keyword>
<keyword evidence="3 5" id="KW-0862">Zinc</keyword>
<dbReference type="InterPro" id="IPR024079">
    <property type="entry name" value="MetalloPept_cat_dom_sf"/>
</dbReference>
<feature type="domain" description="Peptidase M12B" evidence="6">
    <location>
        <begin position="191"/>
        <end position="402"/>
    </location>
</feature>
<feature type="binding site" evidence="5">
    <location>
        <position position="340"/>
    </location>
    <ligand>
        <name>Zn(2+)</name>
        <dbReference type="ChEBI" id="CHEBI:29105"/>
        <note>catalytic</note>
    </ligand>
</feature>
<keyword evidence="1 7" id="KW-0645">Protease</keyword>
<dbReference type="GO" id="GO:0006509">
    <property type="term" value="P:membrane protein ectodomain proteolysis"/>
    <property type="evidence" value="ECO:0007669"/>
    <property type="project" value="TreeGrafter"/>
</dbReference>
<evidence type="ECO:0000259" key="6">
    <source>
        <dbReference type="PROSITE" id="PS50215"/>
    </source>
</evidence>
<dbReference type="PROSITE" id="PS50215">
    <property type="entry name" value="ADAM_MEPRO"/>
    <property type="match status" value="1"/>
</dbReference>
<dbReference type="PANTHER" id="PTHR11905:SF159">
    <property type="entry name" value="ADAM METALLOPROTEASE"/>
    <property type="match status" value="1"/>
</dbReference>
<dbReference type="PANTHER" id="PTHR11905">
    <property type="entry name" value="ADAM A DISINTEGRIN AND METALLOPROTEASE DOMAIN"/>
    <property type="match status" value="1"/>
</dbReference>
<keyword evidence="2" id="KW-0378">Hydrolase</keyword>
<dbReference type="EMBL" id="GGLE01000643">
    <property type="protein sequence ID" value="MBY04769.1"/>
    <property type="molecule type" value="Transcribed_RNA"/>
</dbReference>
<evidence type="ECO:0000256" key="1">
    <source>
        <dbReference type="ARBA" id="ARBA00022670"/>
    </source>
</evidence>
<name>A0A2R5L5L8_9ACAR</name>
<feature type="binding site" evidence="5">
    <location>
        <position position="346"/>
    </location>
    <ligand>
        <name>Zn(2+)</name>
        <dbReference type="ChEBI" id="CHEBI:29105"/>
        <note>catalytic</note>
    </ligand>
</feature>
<dbReference type="Gene3D" id="3.40.1620.60">
    <property type="match status" value="1"/>
</dbReference>
<protein>
    <submittedName>
        <fullName evidence="7">Putative secreted metalloprotease</fullName>
    </submittedName>
</protein>
<dbReference type="AlphaFoldDB" id="A0A2R5L5L8"/>
<evidence type="ECO:0000313" key="7">
    <source>
        <dbReference type="EMBL" id="MBY04769.1"/>
    </source>
</evidence>
<evidence type="ECO:0000256" key="3">
    <source>
        <dbReference type="ARBA" id="ARBA00022833"/>
    </source>
</evidence>
<proteinExistence type="predicted"/>
<evidence type="ECO:0000256" key="5">
    <source>
        <dbReference type="PROSITE-ProRule" id="PRU00276"/>
    </source>
</evidence>